<reference evidence="3" key="2">
    <citation type="submission" date="2013-10" db="EMBL/GenBank/DDBJ databases">
        <authorList>
            <person name="Aslett M."/>
        </authorList>
    </citation>
    <scope>NUCLEOTIDE SEQUENCE [LARGE SCALE GENOMIC DNA]</scope>
    <source>
        <strain evidence="3">Houghton</strain>
    </source>
</reference>
<evidence type="ECO:0000313" key="3">
    <source>
        <dbReference type="EMBL" id="CDJ50724.1"/>
    </source>
</evidence>
<accession>U6LQ52</accession>
<evidence type="ECO:0000256" key="1">
    <source>
        <dbReference type="SAM" id="MobiDB-lite"/>
    </source>
</evidence>
<sequence length="133" mass="14988">MLTAHRSAAAAAARRAWQQQQRQQQQLTQQQQQQQQQQQHGSHPCSQGGGFRVFLRFYLQAVPELPAFEGIGAPPRRLQAGVSIDDQDKAQKGFIIIWMCISLVFVLVLGVWVVLKIADVTDPLLHTKFLSTR</sequence>
<keyword evidence="4" id="KW-1185">Reference proteome</keyword>
<organism evidence="3 4">
    <name type="scientific">Eimeria brunetti</name>
    <dbReference type="NCBI Taxonomy" id="51314"/>
    <lineage>
        <taxon>Eukaryota</taxon>
        <taxon>Sar</taxon>
        <taxon>Alveolata</taxon>
        <taxon>Apicomplexa</taxon>
        <taxon>Conoidasida</taxon>
        <taxon>Coccidia</taxon>
        <taxon>Eucoccidiorida</taxon>
        <taxon>Eimeriorina</taxon>
        <taxon>Eimeriidae</taxon>
        <taxon>Eimeria</taxon>
    </lineage>
</organism>
<name>U6LQ52_9EIME</name>
<feature type="transmembrane region" description="Helical" evidence="2">
    <location>
        <begin position="94"/>
        <end position="115"/>
    </location>
</feature>
<dbReference type="EMBL" id="HG712376">
    <property type="protein sequence ID" value="CDJ50724.1"/>
    <property type="molecule type" value="Genomic_DNA"/>
</dbReference>
<dbReference type="Proteomes" id="UP000030750">
    <property type="component" value="Unassembled WGS sequence"/>
</dbReference>
<keyword evidence="2" id="KW-1133">Transmembrane helix</keyword>
<evidence type="ECO:0000313" key="4">
    <source>
        <dbReference type="Proteomes" id="UP000030750"/>
    </source>
</evidence>
<keyword evidence="2" id="KW-0472">Membrane</keyword>
<dbReference type="OrthoDB" id="347242at2759"/>
<feature type="region of interest" description="Disordered" evidence="1">
    <location>
        <begin position="22"/>
        <end position="47"/>
    </location>
</feature>
<proteinExistence type="predicted"/>
<evidence type="ECO:0000256" key="2">
    <source>
        <dbReference type="SAM" id="Phobius"/>
    </source>
</evidence>
<dbReference type="VEuPathDB" id="ToxoDB:EBH_0035710"/>
<gene>
    <name evidence="3" type="ORF">EBH_0035710</name>
</gene>
<dbReference type="AlphaFoldDB" id="U6LQ52"/>
<reference evidence="3" key="1">
    <citation type="submission" date="2013-10" db="EMBL/GenBank/DDBJ databases">
        <title>Genomic analysis of the causative agents of coccidiosis in chickens.</title>
        <authorList>
            <person name="Reid A.J."/>
            <person name="Blake D."/>
            <person name="Billington K."/>
            <person name="Browne H."/>
            <person name="Dunn M."/>
            <person name="Hung S."/>
            <person name="Kawahara F."/>
            <person name="Miranda-Saavedra D."/>
            <person name="Mourier T."/>
            <person name="Nagra H."/>
            <person name="Otto T.D."/>
            <person name="Rawlings N."/>
            <person name="Sanchez A."/>
            <person name="Sanders M."/>
            <person name="Subramaniam C."/>
            <person name="Tay Y."/>
            <person name="Dear P."/>
            <person name="Doerig C."/>
            <person name="Gruber A."/>
            <person name="Parkinson J."/>
            <person name="Shirley M."/>
            <person name="Wan K.L."/>
            <person name="Berriman M."/>
            <person name="Tomley F."/>
            <person name="Pain A."/>
        </authorList>
    </citation>
    <scope>NUCLEOTIDE SEQUENCE [LARGE SCALE GENOMIC DNA]</scope>
    <source>
        <strain evidence="3">Houghton</strain>
    </source>
</reference>
<protein>
    <submittedName>
        <fullName evidence="3">Uncharacterized protein</fullName>
    </submittedName>
</protein>
<keyword evidence="2" id="KW-0812">Transmembrane</keyword>
<feature type="compositionally biased region" description="Low complexity" evidence="1">
    <location>
        <begin position="22"/>
        <end position="39"/>
    </location>
</feature>